<dbReference type="Pfam" id="PF01597">
    <property type="entry name" value="GCV_H"/>
    <property type="match status" value="1"/>
</dbReference>
<reference evidence="8" key="2">
    <citation type="submission" date="2025-09" db="UniProtKB">
        <authorList>
            <consortium name="Ensembl"/>
        </authorList>
    </citation>
    <scope>IDENTIFICATION</scope>
</reference>
<evidence type="ECO:0000256" key="1">
    <source>
        <dbReference type="ARBA" id="ARBA00009249"/>
    </source>
</evidence>
<dbReference type="Ensembl" id="ENSFHET00000013473.1">
    <property type="protein sequence ID" value="ENSFHEP00000001675.1"/>
    <property type="gene ID" value="ENSFHEG00000002441.1"/>
</dbReference>
<evidence type="ECO:0000313" key="9">
    <source>
        <dbReference type="Proteomes" id="UP000265000"/>
    </source>
</evidence>
<feature type="modified residue" description="N6-lipoyllysine" evidence="5">
    <location>
        <position position="151"/>
    </location>
</feature>
<keyword evidence="2 5" id="KW-0450">Lipoyl</keyword>
<dbReference type="GO" id="GO:0005960">
    <property type="term" value="C:glycine cleavage complex"/>
    <property type="evidence" value="ECO:0007669"/>
    <property type="project" value="UniProtKB-UniRule"/>
</dbReference>
<dbReference type="InterPro" id="IPR011053">
    <property type="entry name" value="Single_hybrid_motif"/>
</dbReference>
<dbReference type="NCBIfam" id="NF002270">
    <property type="entry name" value="PRK01202.1"/>
    <property type="match status" value="1"/>
</dbReference>
<dbReference type="PROSITE" id="PS00189">
    <property type="entry name" value="LIPOYL"/>
    <property type="match status" value="1"/>
</dbReference>
<comment type="function">
    <text evidence="4">The glycine cleavage system catalyzes the degradation of glycine. The H protein (GCSH) shuttles the methylamine group of glycine from the P protein (GLDC) to the T protein (GCST). Has a pivotal role in the lipoylation of enzymes involved in cellular energetics such as the mitochondrial dihydrolipoyllysine-residue acetyltransferase component of pyruvate dehydrogenase complex (DLAT), and the mitochondrial dihydrolipoyllysine-residue succinyltransferase component of 2-oxoglutarate dehydrogenase complex (DLST).</text>
</comment>
<evidence type="ECO:0000256" key="3">
    <source>
        <dbReference type="ARBA" id="ARBA00022946"/>
    </source>
</evidence>
<dbReference type="Proteomes" id="UP000265000">
    <property type="component" value="Unplaced"/>
</dbReference>
<dbReference type="Gene3D" id="2.40.50.100">
    <property type="match status" value="1"/>
</dbReference>
<evidence type="ECO:0000256" key="2">
    <source>
        <dbReference type="ARBA" id="ARBA00022823"/>
    </source>
</evidence>
<evidence type="ECO:0000259" key="7">
    <source>
        <dbReference type="PROSITE" id="PS50968"/>
    </source>
</evidence>
<dbReference type="PROSITE" id="PS50968">
    <property type="entry name" value="BIOTINYL_LIPOYL"/>
    <property type="match status" value="1"/>
</dbReference>
<keyword evidence="9" id="KW-1185">Reference proteome</keyword>
<name>A0A3Q2NRJ2_FUNHE</name>
<dbReference type="GO" id="GO:0019464">
    <property type="term" value="P:glycine decarboxylation via glycine cleavage system"/>
    <property type="evidence" value="ECO:0007669"/>
    <property type="project" value="UniProtKB-UniRule"/>
</dbReference>
<dbReference type="HAMAP" id="MF_00272">
    <property type="entry name" value="GcvH"/>
    <property type="match status" value="1"/>
</dbReference>
<dbReference type="InterPro" id="IPR017453">
    <property type="entry name" value="GCV_H_sub"/>
</dbReference>
<dbReference type="AlphaFoldDB" id="A0A3Q2NRJ2"/>
<dbReference type="GO" id="GO:0009249">
    <property type="term" value="P:protein lipoylation"/>
    <property type="evidence" value="ECO:0007669"/>
    <property type="project" value="TreeGrafter"/>
</dbReference>
<organism evidence="8 9">
    <name type="scientific">Fundulus heteroclitus</name>
    <name type="common">Killifish</name>
    <name type="synonym">Mummichog</name>
    <dbReference type="NCBI Taxonomy" id="8078"/>
    <lineage>
        <taxon>Eukaryota</taxon>
        <taxon>Metazoa</taxon>
        <taxon>Chordata</taxon>
        <taxon>Craniata</taxon>
        <taxon>Vertebrata</taxon>
        <taxon>Euteleostomi</taxon>
        <taxon>Actinopterygii</taxon>
        <taxon>Neopterygii</taxon>
        <taxon>Teleostei</taxon>
        <taxon>Neoteleostei</taxon>
        <taxon>Acanthomorphata</taxon>
        <taxon>Ovalentaria</taxon>
        <taxon>Atherinomorphae</taxon>
        <taxon>Cyprinodontiformes</taxon>
        <taxon>Fundulidae</taxon>
        <taxon>Fundulus</taxon>
    </lineage>
</organism>
<accession>A0A3Q2NRJ2</accession>
<comment type="similarity">
    <text evidence="1 6">Belongs to the GcvH family.</text>
</comment>
<dbReference type="PANTHER" id="PTHR11715:SF10">
    <property type="entry name" value="GLYCINE CLEAVAGE SYSTEM H PROTEIN"/>
    <property type="match status" value="1"/>
</dbReference>
<feature type="domain" description="Lipoyl-binding" evidence="7">
    <location>
        <begin position="110"/>
        <end position="192"/>
    </location>
</feature>
<keyword evidence="6" id="KW-0496">Mitochondrion</keyword>
<proteinExistence type="inferred from homology"/>
<evidence type="ECO:0000256" key="4">
    <source>
        <dbReference type="ARBA" id="ARBA00046240"/>
    </source>
</evidence>
<evidence type="ECO:0000256" key="5">
    <source>
        <dbReference type="PIRSR" id="PIRSR617453-50"/>
    </source>
</evidence>
<protein>
    <recommendedName>
        <fullName evidence="6">Glycine cleavage system H protein</fullName>
    </recommendedName>
</protein>
<comment type="subcellular location">
    <subcellularLocation>
        <location evidence="6">Mitochondrion</location>
    </subcellularLocation>
</comment>
<dbReference type="GO" id="GO:0005739">
    <property type="term" value="C:mitochondrion"/>
    <property type="evidence" value="ECO:0007669"/>
    <property type="project" value="UniProtKB-SubCell"/>
</dbReference>
<dbReference type="CDD" id="cd06848">
    <property type="entry name" value="GCS_H"/>
    <property type="match status" value="1"/>
</dbReference>
<comment type="function">
    <text evidence="6">The H protein shuttles the methylamine group of glycine from the P protein to the T protein.</text>
</comment>
<sequence>MSSQRAVVSSTASRWQQNAAVVSKATVEQAEPLAHHQLAAEMSASGVLRSFSSNFSTAWPLLTRSALLLSPLRLSPKPYNGRTIASSSRLSAALKFTDKHEWVRVDDNGTGTVGISNFAQEALGDVVYCGLPEVGTQLAQQDEFGALESVKAASELYSPLTGEVVEVNTLLADNPGLVNKSCYKDGWLMKMTIANPAEVDALMDEAAYEKYIRSIED</sequence>
<dbReference type="InterPro" id="IPR003016">
    <property type="entry name" value="2-oxoA_DH_lipoyl-BS"/>
</dbReference>
<dbReference type="SUPFAM" id="SSF51230">
    <property type="entry name" value="Single hybrid motif"/>
    <property type="match status" value="1"/>
</dbReference>
<dbReference type="STRING" id="8078.ENSFHEP00000001675"/>
<comment type="subunit">
    <text evidence="6">The glycine cleavage system is composed of four proteins: P, T, L and H.</text>
</comment>
<dbReference type="PANTHER" id="PTHR11715">
    <property type="entry name" value="GLYCINE CLEAVAGE SYSTEM H PROTEIN"/>
    <property type="match status" value="1"/>
</dbReference>
<dbReference type="GeneTree" id="ENSGT00940000164357"/>
<dbReference type="NCBIfam" id="TIGR00527">
    <property type="entry name" value="gcvH"/>
    <property type="match status" value="1"/>
</dbReference>
<dbReference type="InterPro" id="IPR002930">
    <property type="entry name" value="GCV_H"/>
</dbReference>
<comment type="cofactor">
    <cofactor evidence="6">
        <name>(R)-lipoate</name>
        <dbReference type="ChEBI" id="CHEBI:83088"/>
    </cofactor>
    <text evidence="6">Binds 1 lipoyl cofactor covalently.</text>
</comment>
<keyword evidence="3 6" id="KW-0809">Transit peptide</keyword>
<evidence type="ECO:0000313" key="8">
    <source>
        <dbReference type="Ensembl" id="ENSFHEP00000001675.1"/>
    </source>
</evidence>
<dbReference type="InterPro" id="IPR033753">
    <property type="entry name" value="GCV_H/Fam206"/>
</dbReference>
<evidence type="ECO:0000256" key="6">
    <source>
        <dbReference type="RuleBase" id="RU364055"/>
    </source>
</evidence>
<dbReference type="InterPro" id="IPR000089">
    <property type="entry name" value="Biotin_lipoyl"/>
</dbReference>
<reference evidence="8" key="1">
    <citation type="submission" date="2025-08" db="UniProtKB">
        <authorList>
            <consortium name="Ensembl"/>
        </authorList>
    </citation>
    <scope>IDENTIFICATION</scope>
</reference>